<dbReference type="AlphaFoldDB" id="A0A414YDW0"/>
<proteinExistence type="predicted"/>
<reference evidence="1 2" key="1">
    <citation type="submission" date="2018-08" db="EMBL/GenBank/DDBJ databases">
        <title>A genome reference for cultivated species of the human gut microbiota.</title>
        <authorList>
            <person name="Zou Y."/>
            <person name="Xue W."/>
            <person name="Luo G."/>
        </authorList>
    </citation>
    <scope>NUCLEOTIDE SEQUENCE [LARGE SCALE GENOMIC DNA]</scope>
    <source>
        <strain evidence="1 2">AM16-49B</strain>
    </source>
</reference>
<comment type="caution">
    <text evidence="1">The sequence shown here is derived from an EMBL/GenBank/DDBJ whole genome shotgun (WGS) entry which is preliminary data.</text>
</comment>
<evidence type="ECO:0000313" key="1">
    <source>
        <dbReference type="EMBL" id="RHH84254.1"/>
    </source>
</evidence>
<evidence type="ECO:0000313" key="2">
    <source>
        <dbReference type="Proteomes" id="UP000283512"/>
    </source>
</evidence>
<accession>A0A414YDW0</accession>
<gene>
    <name evidence="1" type="ORF">DW190_21645</name>
</gene>
<dbReference type="Proteomes" id="UP000283512">
    <property type="component" value="Unassembled WGS sequence"/>
</dbReference>
<organism evidence="1 2">
    <name type="scientific">Bacteroides caccae</name>
    <dbReference type="NCBI Taxonomy" id="47678"/>
    <lineage>
        <taxon>Bacteria</taxon>
        <taxon>Pseudomonadati</taxon>
        <taxon>Bacteroidota</taxon>
        <taxon>Bacteroidia</taxon>
        <taxon>Bacteroidales</taxon>
        <taxon>Bacteroidaceae</taxon>
        <taxon>Bacteroides</taxon>
    </lineage>
</organism>
<sequence>MRFRNGKQSGVYLSLILVNHRSGEKASNSEKTFKGNK</sequence>
<name>A0A414YDW0_9BACE</name>
<protein>
    <submittedName>
        <fullName evidence="1">Uncharacterized protein</fullName>
    </submittedName>
</protein>
<dbReference type="EMBL" id="QRKD01000048">
    <property type="protein sequence ID" value="RHH84254.1"/>
    <property type="molecule type" value="Genomic_DNA"/>
</dbReference>